<feature type="transmembrane region" description="Helical" evidence="5">
    <location>
        <begin position="152"/>
        <end position="173"/>
    </location>
</feature>
<gene>
    <name evidence="7" type="ORF">SAMN06265795_102610</name>
</gene>
<evidence type="ECO:0000313" key="8">
    <source>
        <dbReference type="Proteomes" id="UP000198284"/>
    </source>
</evidence>
<dbReference type="Proteomes" id="UP000198284">
    <property type="component" value="Unassembled WGS sequence"/>
</dbReference>
<feature type="transmembrane region" description="Helical" evidence="5">
    <location>
        <begin position="234"/>
        <end position="251"/>
    </location>
</feature>
<accession>A0A239EAY9</accession>
<dbReference type="GO" id="GO:0016020">
    <property type="term" value="C:membrane"/>
    <property type="evidence" value="ECO:0007669"/>
    <property type="project" value="UniProtKB-SubCell"/>
</dbReference>
<dbReference type="InterPro" id="IPR007016">
    <property type="entry name" value="O-antigen_ligase-rel_domated"/>
</dbReference>
<evidence type="ECO:0000256" key="3">
    <source>
        <dbReference type="ARBA" id="ARBA00022989"/>
    </source>
</evidence>
<dbReference type="GO" id="GO:0016874">
    <property type="term" value="F:ligase activity"/>
    <property type="evidence" value="ECO:0007669"/>
    <property type="project" value="UniProtKB-KW"/>
</dbReference>
<keyword evidence="2 5" id="KW-0812">Transmembrane</keyword>
<feature type="transmembrane region" description="Helical" evidence="5">
    <location>
        <begin position="208"/>
        <end position="225"/>
    </location>
</feature>
<evidence type="ECO:0000256" key="4">
    <source>
        <dbReference type="ARBA" id="ARBA00023136"/>
    </source>
</evidence>
<feature type="transmembrane region" description="Helical" evidence="5">
    <location>
        <begin position="333"/>
        <end position="357"/>
    </location>
</feature>
<feature type="transmembrane region" description="Helical" evidence="5">
    <location>
        <begin position="392"/>
        <end position="410"/>
    </location>
</feature>
<evidence type="ECO:0000256" key="2">
    <source>
        <dbReference type="ARBA" id="ARBA00022692"/>
    </source>
</evidence>
<feature type="transmembrane region" description="Helical" evidence="5">
    <location>
        <begin position="96"/>
        <end position="113"/>
    </location>
</feature>
<name>A0A239EAY9_9BURK</name>
<dbReference type="OrthoDB" id="8576060at2"/>
<sequence length="427" mass="47927">MQSKNRIFPFDWIVFSILFSTSSLILIGRKVGNLGFYSLLFVAVVCILFRANHHLPEFVGFVRKFWKFHLAMAGMFLAILANQLISQDFAVRSFDYPSRMALFFLVAWVCLLCGEKMFRWLQWSYVLGAILSTVKMYIITDGGTTRAQYVDFMPIIEFADMALLLGCFSILSIKYQSGSALAQRIGIAAKILAGVGTLYAAYLSDTRGAWLAIPFLCAIVAIVLFDHIELKKKLIITLLGVAVLTGLFLLSPRVQNRIHSAEQDINVYAKDSASDTSVGTRFGLWKTSMMLFAEHPMIGIGRENFRPTLQRLGQEGKISPVIARQIHSHNETFYNMATLGSFGLIGLMALYIVPLLFFARKLRHEDSELRATAGMGLTLSVGYMIFGLTDVMFMWGACDNFYALFMAIMFSHLHQRERLLALSKAAA</sequence>
<feature type="transmembrane region" description="Helical" evidence="5">
    <location>
        <begin position="34"/>
        <end position="53"/>
    </location>
</feature>
<keyword evidence="4 5" id="KW-0472">Membrane</keyword>
<dbReference type="EMBL" id="FZOT01000002">
    <property type="protein sequence ID" value="SNS41641.1"/>
    <property type="molecule type" value="Genomic_DNA"/>
</dbReference>
<comment type="subcellular location">
    <subcellularLocation>
        <location evidence="1">Membrane</location>
        <topology evidence="1">Multi-pass membrane protein</topology>
    </subcellularLocation>
</comment>
<feature type="domain" description="O-antigen ligase-related" evidence="6">
    <location>
        <begin position="195"/>
        <end position="347"/>
    </location>
</feature>
<dbReference type="PANTHER" id="PTHR37422">
    <property type="entry name" value="TEICHURONIC ACID BIOSYNTHESIS PROTEIN TUAE"/>
    <property type="match status" value="1"/>
</dbReference>
<feature type="transmembrane region" description="Helical" evidence="5">
    <location>
        <begin position="120"/>
        <end position="140"/>
    </location>
</feature>
<evidence type="ECO:0000256" key="1">
    <source>
        <dbReference type="ARBA" id="ARBA00004141"/>
    </source>
</evidence>
<keyword evidence="7" id="KW-0436">Ligase</keyword>
<proteinExistence type="predicted"/>
<dbReference type="PANTHER" id="PTHR37422:SF17">
    <property type="entry name" value="O-ANTIGEN LIGASE"/>
    <property type="match status" value="1"/>
</dbReference>
<feature type="transmembrane region" description="Helical" evidence="5">
    <location>
        <begin position="65"/>
        <end position="84"/>
    </location>
</feature>
<evidence type="ECO:0000313" key="7">
    <source>
        <dbReference type="EMBL" id="SNS41641.1"/>
    </source>
</evidence>
<dbReference type="Pfam" id="PF04932">
    <property type="entry name" value="Wzy_C"/>
    <property type="match status" value="1"/>
</dbReference>
<dbReference type="InterPro" id="IPR051533">
    <property type="entry name" value="WaaL-like"/>
</dbReference>
<keyword evidence="3 5" id="KW-1133">Transmembrane helix</keyword>
<organism evidence="7 8">
    <name type="scientific">Noviherbaspirillum humi</name>
    <dbReference type="NCBI Taxonomy" id="1688639"/>
    <lineage>
        <taxon>Bacteria</taxon>
        <taxon>Pseudomonadati</taxon>
        <taxon>Pseudomonadota</taxon>
        <taxon>Betaproteobacteria</taxon>
        <taxon>Burkholderiales</taxon>
        <taxon>Oxalobacteraceae</taxon>
        <taxon>Noviherbaspirillum</taxon>
    </lineage>
</organism>
<protein>
    <submittedName>
        <fullName evidence="7">O-antigen ligase</fullName>
    </submittedName>
</protein>
<keyword evidence="8" id="KW-1185">Reference proteome</keyword>
<feature type="transmembrane region" description="Helical" evidence="5">
    <location>
        <begin position="369"/>
        <end position="386"/>
    </location>
</feature>
<reference evidence="7 8" key="1">
    <citation type="submission" date="2017-06" db="EMBL/GenBank/DDBJ databases">
        <authorList>
            <person name="Kim H.J."/>
            <person name="Triplett B.A."/>
        </authorList>
    </citation>
    <scope>NUCLEOTIDE SEQUENCE [LARGE SCALE GENOMIC DNA]</scope>
    <source>
        <strain evidence="7 8">U15</strain>
    </source>
</reference>
<feature type="transmembrane region" description="Helical" evidence="5">
    <location>
        <begin position="7"/>
        <end position="28"/>
    </location>
</feature>
<dbReference type="AlphaFoldDB" id="A0A239EAY9"/>
<dbReference type="RefSeq" id="WP_143131141.1">
    <property type="nucleotide sequence ID" value="NZ_FZOT01000002.1"/>
</dbReference>
<feature type="transmembrane region" description="Helical" evidence="5">
    <location>
        <begin position="185"/>
        <end position="202"/>
    </location>
</feature>
<evidence type="ECO:0000259" key="6">
    <source>
        <dbReference type="Pfam" id="PF04932"/>
    </source>
</evidence>
<evidence type="ECO:0000256" key="5">
    <source>
        <dbReference type="SAM" id="Phobius"/>
    </source>
</evidence>